<dbReference type="EMBL" id="BMCJ01000007">
    <property type="protein sequence ID" value="GGD01260.1"/>
    <property type="molecule type" value="Genomic_DNA"/>
</dbReference>
<name>A0ABQ1PQA4_9BACI</name>
<protein>
    <submittedName>
        <fullName evidence="3">Uncharacterized protein</fullName>
    </submittedName>
</protein>
<accession>A0ABQ1PQA4</accession>
<feature type="region of interest" description="Disordered" evidence="1">
    <location>
        <begin position="29"/>
        <end position="51"/>
    </location>
</feature>
<feature type="transmembrane region" description="Helical" evidence="2">
    <location>
        <begin position="6"/>
        <end position="22"/>
    </location>
</feature>
<comment type="caution">
    <text evidence="3">The sequence shown here is derived from an EMBL/GenBank/DDBJ whole genome shotgun (WGS) entry which is preliminary data.</text>
</comment>
<keyword evidence="2" id="KW-0812">Transmembrane</keyword>
<keyword evidence="2" id="KW-0472">Membrane</keyword>
<sequence length="51" mass="5857">MDSIIIVIVVAVLLVASISWMVKTKRKNMAHEAEAEKNMEKDRNHQRPPMP</sequence>
<evidence type="ECO:0000313" key="4">
    <source>
        <dbReference type="Proteomes" id="UP000619534"/>
    </source>
</evidence>
<feature type="compositionally biased region" description="Basic and acidic residues" evidence="1">
    <location>
        <begin position="29"/>
        <end position="45"/>
    </location>
</feature>
<gene>
    <name evidence="3" type="ORF">GCM10007216_34970</name>
</gene>
<dbReference type="RefSeq" id="WP_157620110.1">
    <property type="nucleotide sequence ID" value="NZ_BMCJ01000007.1"/>
</dbReference>
<evidence type="ECO:0000256" key="2">
    <source>
        <dbReference type="SAM" id="Phobius"/>
    </source>
</evidence>
<organism evidence="3 4">
    <name type="scientific">Thalassobacillus devorans</name>
    <dbReference type="NCBI Taxonomy" id="279813"/>
    <lineage>
        <taxon>Bacteria</taxon>
        <taxon>Bacillati</taxon>
        <taxon>Bacillota</taxon>
        <taxon>Bacilli</taxon>
        <taxon>Bacillales</taxon>
        <taxon>Bacillaceae</taxon>
        <taxon>Thalassobacillus</taxon>
    </lineage>
</organism>
<evidence type="ECO:0000313" key="3">
    <source>
        <dbReference type="EMBL" id="GGD01260.1"/>
    </source>
</evidence>
<reference evidence="4" key="1">
    <citation type="journal article" date="2019" name="Int. J. Syst. Evol. Microbiol.">
        <title>The Global Catalogue of Microorganisms (GCM) 10K type strain sequencing project: providing services to taxonomists for standard genome sequencing and annotation.</title>
        <authorList>
            <consortium name="The Broad Institute Genomics Platform"/>
            <consortium name="The Broad Institute Genome Sequencing Center for Infectious Disease"/>
            <person name="Wu L."/>
            <person name="Ma J."/>
        </authorList>
    </citation>
    <scope>NUCLEOTIDE SEQUENCE [LARGE SCALE GENOMIC DNA]</scope>
    <source>
        <strain evidence="4">CCM 7282</strain>
    </source>
</reference>
<proteinExistence type="predicted"/>
<dbReference type="Proteomes" id="UP000619534">
    <property type="component" value="Unassembled WGS sequence"/>
</dbReference>
<evidence type="ECO:0000256" key="1">
    <source>
        <dbReference type="SAM" id="MobiDB-lite"/>
    </source>
</evidence>
<keyword evidence="2" id="KW-1133">Transmembrane helix</keyword>
<keyword evidence="4" id="KW-1185">Reference proteome</keyword>